<proteinExistence type="predicted"/>
<dbReference type="AlphaFoldDB" id="A0AAQ5X6T4"/>
<feature type="region of interest" description="Disordered" evidence="9">
    <location>
        <begin position="1007"/>
        <end position="1027"/>
    </location>
</feature>
<dbReference type="Pfam" id="PF00622">
    <property type="entry name" value="SPRY"/>
    <property type="match status" value="1"/>
</dbReference>
<keyword evidence="6" id="KW-0833">Ubl conjugation pathway</keyword>
<name>A0AAQ5X6T4_AMPOC</name>
<dbReference type="Proteomes" id="UP001501940">
    <property type="component" value="Chromosome 5"/>
</dbReference>
<evidence type="ECO:0000256" key="7">
    <source>
        <dbReference type="ARBA" id="ARBA00022833"/>
    </source>
</evidence>
<dbReference type="InterPro" id="IPR045129">
    <property type="entry name" value="RNF123/RKP/RSPRY1"/>
</dbReference>
<evidence type="ECO:0000256" key="4">
    <source>
        <dbReference type="ARBA" id="ARBA00022723"/>
    </source>
</evidence>
<dbReference type="Ensembl" id="ENSAOCT00000063234.1">
    <property type="protein sequence ID" value="ENSAOCP00000035115.1"/>
    <property type="gene ID" value="ENSAOCG00000012511.2"/>
</dbReference>
<dbReference type="GO" id="GO:0051603">
    <property type="term" value="P:proteolysis involved in protein catabolic process"/>
    <property type="evidence" value="ECO:0007669"/>
    <property type="project" value="TreeGrafter"/>
</dbReference>
<evidence type="ECO:0000259" key="10">
    <source>
        <dbReference type="PROSITE" id="PS50089"/>
    </source>
</evidence>
<sequence length="1115" mass="125393">QLVDQTEGRLGPQPVVLDHTSGFEGLLFVDDDLLGVIGHSNFSSIRATTCVYKGKWAYEVLISSQGLMQIGWCTLSCRFNQEEGVGDTPDSYAYDGNRVRKWNVTTTNYGKEERLLERDCALWKLHGEPTVLITLAHIFNHFAPLMCKVYLVEDVLMNFLLGILEGGGSVDEHPLIQQLLDLFWLLMEDYEVNECLKQLMMSLLRAYRFSPIIPDLGFQIHYLRLTTAILRHEKSRKYLLNNELTFDVLRSVVFFYIKTPLRVKEAGLEELIPTTWWPTHFDKEGKDEREPKDESADERLRRRAYERGCQRLKKRIEVVEELQVQILRLLLNNKDKTTGEASRYIFLNKFRKFLQENASNRGHPTALCPPEYMVCFLHRLITAVRSCWEESSRKTGGFSSEDAYVPPQLFYNGKVDYFDLQRLGGLLSHLKKTLKDDLAGKANIIIDPAEIQATSMDDLDEDEESGAAQRPFGAAAMGGALARPSWLSSPTLGRANRFLSTAAVSLMTPRRPLTQPEKVKVRTLAVEQRTEEDIEGSHGNDGLLLGRPLEEPDQVVADKSLLEIVDGIVMMYNLSVHQQLGKMVVVSDDVHEYAVALKDTEEKIARCPARRADILDELQKSQKVFAEKLNHLSRRLAWINATIYSKEKMMDVYWLLCVCIRTIEHADNTGSLFAFAPELYLNVAMNAYSALKNYFSPANSMEELPGYEETLTQLAAILAKHFADPRIVGTDIKDSLMQALASYVCYPQSLRAVERIPEEQRVAMMRNLLAPYEQRPWAQTNWILVRLWRGCGFGYRYTRLPHLLKTKPEDANLPSLQKPCPSLLLQRHMAELLSLDKDMAASFLNSVLNQLNWAFSEFIGMIQEIQQAAERPERNFVDTRQLKVCATCFDLSVSLLRVLEMTVTLVPEIFLDWSRPSAELLLRRLAQLLNQVLNRVTAEKNLFDRVVNLRLPGLESVDHYPILVAVTGILVRILVDGDRVSRASSVLLSDPCFQLHSIQHLLGEAGDSSGSFGPSGPSGSSGSSGSSGFSGSSAAIAARPAVGSLGSSVAPPISTPTSEEDLCPICYAHSISAIFKPCSHKSCKACINQHLMNNKDCFFCKATITGVEDYSKPTS</sequence>
<feature type="domain" description="RING-type" evidence="10">
    <location>
        <begin position="1063"/>
        <end position="1101"/>
    </location>
</feature>
<dbReference type="Gene3D" id="2.60.120.920">
    <property type="match status" value="1"/>
</dbReference>
<accession>A0AAQ5X6T4</accession>
<dbReference type="PANTHER" id="PTHR13363">
    <property type="entry name" value="RING FINGER AND SRY DOMAIN-CONTAINING"/>
    <property type="match status" value="1"/>
</dbReference>
<dbReference type="InterPro" id="IPR057987">
    <property type="entry name" value="TPR_RNF123/RKP"/>
</dbReference>
<dbReference type="Pfam" id="PF25576">
    <property type="entry name" value="TPR_RNF123"/>
    <property type="match status" value="1"/>
</dbReference>
<dbReference type="GO" id="GO:0061630">
    <property type="term" value="F:ubiquitin protein ligase activity"/>
    <property type="evidence" value="ECO:0007669"/>
    <property type="project" value="UniProtKB-EC"/>
</dbReference>
<dbReference type="Gene3D" id="3.30.40.10">
    <property type="entry name" value="Zinc/RING finger domain, C3HC4 (zinc finger)"/>
    <property type="match status" value="1"/>
</dbReference>
<evidence type="ECO:0000256" key="2">
    <source>
        <dbReference type="ARBA" id="ARBA00012483"/>
    </source>
</evidence>
<protein>
    <recommendedName>
        <fullName evidence="2">RING-type E3 ubiquitin transferase</fullName>
        <ecNumber evidence="2">2.3.2.27</ecNumber>
    </recommendedName>
</protein>
<dbReference type="InterPro" id="IPR043136">
    <property type="entry name" value="B30.2/SPRY_sf"/>
</dbReference>
<dbReference type="SUPFAM" id="SSF49899">
    <property type="entry name" value="Concanavalin A-like lectins/glucanases"/>
    <property type="match status" value="1"/>
</dbReference>
<reference evidence="11" key="2">
    <citation type="submission" date="2025-08" db="UniProtKB">
        <authorList>
            <consortium name="Ensembl"/>
        </authorList>
    </citation>
    <scope>IDENTIFICATION</scope>
</reference>
<keyword evidence="7" id="KW-0862">Zinc</keyword>
<reference evidence="11" key="3">
    <citation type="submission" date="2025-09" db="UniProtKB">
        <authorList>
            <consortium name="Ensembl"/>
        </authorList>
    </citation>
    <scope>IDENTIFICATION</scope>
</reference>
<dbReference type="FunFam" id="3.30.40.10:FF:000133">
    <property type="entry name" value="E3 ubiquitin-protein ligase RNF123"/>
    <property type="match status" value="1"/>
</dbReference>
<dbReference type="InterPro" id="IPR013083">
    <property type="entry name" value="Znf_RING/FYVE/PHD"/>
</dbReference>
<gene>
    <name evidence="11" type="primary">RNF123</name>
</gene>
<dbReference type="GO" id="GO:0005737">
    <property type="term" value="C:cytoplasm"/>
    <property type="evidence" value="ECO:0007669"/>
    <property type="project" value="TreeGrafter"/>
</dbReference>
<dbReference type="InterPro" id="IPR003877">
    <property type="entry name" value="SPRY_dom"/>
</dbReference>
<evidence type="ECO:0000256" key="5">
    <source>
        <dbReference type="ARBA" id="ARBA00022771"/>
    </source>
</evidence>
<dbReference type="GeneTree" id="ENSGT00940000155781"/>
<dbReference type="GO" id="GO:0008270">
    <property type="term" value="F:zinc ion binding"/>
    <property type="evidence" value="ECO:0007669"/>
    <property type="project" value="UniProtKB-KW"/>
</dbReference>
<evidence type="ECO:0000256" key="8">
    <source>
        <dbReference type="PROSITE-ProRule" id="PRU00175"/>
    </source>
</evidence>
<dbReference type="InterPro" id="IPR013320">
    <property type="entry name" value="ConA-like_dom_sf"/>
</dbReference>
<reference evidence="11 12" key="1">
    <citation type="submission" date="2022-01" db="EMBL/GenBank/DDBJ databases">
        <title>A chromosome-scale genome assembly of the false clownfish, Amphiprion ocellaris.</title>
        <authorList>
            <person name="Ryu T."/>
        </authorList>
    </citation>
    <scope>NUCLEOTIDE SEQUENCE [LARGE SCALE GENOMIC DNA]</scope>
</reference>
<dbReference type="GO" id="GO:0016567">
    <property type="term" value="P:protein ubiquitination"/>
    <property type="evidence" value="ECO:0007669"/>
    <property type="project" value="UniProtKB-ARBA"/>
</dbReference>
<dbReference type="Pfam" id="PF13920">
    <property type="entry name" value="zf-C3HC4_3"/>
    <property type="match status" value="1"/>
</dbReference>
<evidence type="ECO:0000313" key="12">
    <source>
        <dbReference type="Proteomes" id="UP001501940"/>
    </source>
</evidence>
<feature type="compositionally biased region" description="Low complexity" evidence="9">
    <location>
        <begin position="1008"/>
        <end position="1027"/>
    </location>
</feature>
<dbReference type="InterPro" id="IPR001841">
    <property type="entry name" value="Znf_RING"/>
</dbReference>
<evidence type="ECO:0000256" key="9">
    <source>
        <dbReference type="SAM" id="MobiDB-lite"/>
    </source>
</evidence>
<evidence type="ECO:0000256" key="6">
    <source>
        <dbReference type="ARBA" id="ARBA00022786"/>
    </source>
</evidence>
<keyword evidence="5 8" id="KW-0863">Zinc-finger</keyword>
<dbReference type="SUPFAM" id="SSF57850">
    <property type="entry name" value="RING/U-box"/>
    <property type="match status" value="1"/>
</dbReference>
<evidence type="ECO:0000256" key="3">
    <source>
        <dbReference type="ARBA" id="ARBA00022679"/>
    </source>
</evidence>
<dbReference type="CDD" id="cd16541">
    <property type="entry name" value="RING-HC_RNF123"/>
    <property type="match status" value="1"/>
</dbReference>
<dbReference type="PROSITE" id="PS50089">
    <property type="entry name" value="ZF_RING_2"/>
    <property type="match status" value="1"/>
</dbReference>
<keyword evidence="12" id="KW-1185">Reference proteome</keyword>
<dbReference type="SMART" id="SM00184">
    <property type="entry name" value="RING"/>
    <property type="match status" value="1"/>
</dbReference>
<organism evidence="11 12">
    <name type="scientific">Amphiprion ocellaris</name>
    <name type="common">Clown anemonefish</name>
    <dbReference type="NCBI Taxonomy" id="80972"/>
    <lineage>
        <taxon>Eukaryota</taxon>
        <taxon>Metazoa</taxon>
        <taxon>Chordata</taxon>
        <taxon>Craniata</taxon>
        <taxon>Vertebrata</taxon>
        <taxon>Euteleostomi</taxon>
        <taxon>Actinopterygii</taxon>
        <taxon>Neopterygii</taxon>
        <taxon>Teleostei</taxon>
        <taxon>Neoteleostei</taxon>
        <taxon>Acanthomorphata</taxon>
        <taxon>Ovalentaria</taxon>
        <taxon>Pomacentridae</taxon>
        <taxon>Amphiprion</taxon>
    </lineage>
</organism>
<evidence type="ECO:0000313" key="11">
    <source>
        <dbReference type="Ensembl" id="ENSAOCP00000035115.1"/>
    </source>
</evidence>
<keyword evidence="3" id="KW-0808">Transferase</keyword>
<dbReference type="PANTHER" id="PTHR13363:SF5">
    <property type="entry name" value="E3 UBIQUITIN-PROTEIN LIGASE RNF123"/>
    <property type="match status" value="1"/>
</dbReference>
<evidence type="ECO:0000256" key="1">
    <source>
        <dbReference type="ARBA" id="ARBA00000900"/>
    </source>
</evidence>
<dbReference type="EC" id="2.3.2.27" evidence="2"/>
<comment type="catalytic activity">
    <reaction evidence="1">
        <text>S-ubiquitinyl-[E2 ubiquitin-conjugating enzyme]-L-cysteine + [acceptor protein]-L-lysine = [E2 ubiquitin-conjugating enzyme]-L-cysteine + N(6)-ubiquitinyl-[acceptor protein]-L-lysine.</text>
        <dbReference type="EC" id="2.3.2.27"/>
    </reaction>
</comment>
<keyword evidence="4" id="KW-0479">Metal-binding</keyword>